<dbReference type="RefSeq" id="WP_012927597.1">
    <property type="nucleotide sequence ID" value="NC_013730.1"/>
</dbReference>
<dbReference type="NCBIfam" id="TIGR01784">
    <property type="entry name" value="T_den_put_tspse"/>
    <property type="match status" value="1"/>
</dbReference>
<keyword evidence="2" id="KW-1185">Reference proteome</keyword>
<dbReference type="EMBL" id="CP001769">
    <property type="protein sequence ID" value="ADB39069.1"/>
    <property type="molecule type" value="Genomic_DNA"/>
</dbReference>
<dbReference type="Proteomes" id="UP000002028">
    <property type="component" value="Chromosome"/>
</dbReference>
<accession>D2QLC2</accession>
<dbReference type="AlphaFoldDB" id="D2QLC2"/>
<dbReference type="HOGENOM" id="CLU_057504_1_0_10"/>
<dbReference type="InterPro" id="IPR010106">
    <property type="entry name" value="RpnA"/>
</dbReference>
<dbReference type="Pfam" id="PF12784">
    <property type="entry name" value="PDDEXK_2"/>
    <property type="match status" value="1"/>
</dbReference>
<proteinExistence type="predicted"/>
<dbReference type="eggNOG" id="COG5464">
    <property type="taxonomic scope" value="Bacteria"/>
</dbReference>
<name>D2QLC2_SPILD</name>
<dbReference type="STRING" id="504472.Slin_3058"/>
<evidence type="ECO:0008006" key="3">
    <source>
        <dbReference type="Google" id="ProtNLM"/>
    </source>
</evidence>
<protein>
    <recommendedName>
        <fullName evidence="3">Rpn family recombination-promoting nuclease/putative transposase</fullName>
    </recommendedName>
</protein>
<evidence type="ECO:0000313" key="2">
    <source>
        <dbReference type="Proteomes" id="UP000002028"/>
    </source>
</evidence>
<gene>
    <name evidence="1" type="ordered locus">Slin_3058</name>
</gene>
<dbReference type="PANTHER" id="PTHR41317:SF1">
    <property type="entry name" value="PD-(D_E)XK NUCLEASE FAMILY TRANSPOSASE"/>
    <property type="match status" value="1"/>
</dbReference>
<dbReference type="KEGG" id="sli:Slin_3058"/>
<organism evidence="1 2">
    <name type="scientific">Spirosoma linguale (strain ATCC 33905 / DSM 74 / LMG 10896 / Claus 1)</name>
    <dbReference type="NCBI Taxonomy" id="504472"/>
    <lineage>
        <taxon>Bacteria</taxon>
        <taxon>Pseudomonadati</taxon>
        <taxon>Bacteroidota</taxon>
        <taxon>Cytophagia</taxon>
        <taxon>Cytophagales</taxon>
        <taxon>Cytophagaceae</taxon>
        <taxon>Spirosoma</taxon>
    </lineage>
</organism>
<evidence type="ECO:0000313" key="1">
    <source>
        <dbReference type="EMBL" id="ADB39069.1"/>
    </source>
</evidence>
<dbReference type="PANTHER" id="PTHR41317">
    <property type="entry name" value="PD-(D_E)XK NUCLEASE FAMILY TRANSPOSASE"/>
    <property type="match status" value="1"/>
</dbReference>
<reference evidence="1 2" key="1">
    <citation type="journal article" date="2010" name="Stand. Genomic Sci.">
        <title>Complete genome sequence of Spirosoma linguale type strain (1).</title>
        <authorList>
            <person name="Lail K."/>
            <person name="Sikorski J."/>
            <person name="Saunders E."/>
            <person name="Lapidus A."/>
            <person name="Glavina Del Rio T."/>
            <person name="Copeland A."/>
            <person name="Tice H."/>
            <person name="Cheng J.-F."/>
            <person name="Lucas S."/>
            <person name="Nolan M."/>
            <person name="Bruce D."/>
            <person name="Goodwin L."/>
            <person name="Pitluck S."/>
            <person name="Ivanova N."/>
            <person name="Mavromatis K."/>
            <person name="Ovchinnikova G."/>
            <person name="Pati A."/>
            <person name="Chen A."/>
            <person name="Palaniappan K."/>
            <person name="Land M."/>
            <person name="Hauser L."/>
            <person name="Chang Y.-J."/>
            <person name="Jeffries C.D."/>
            <person name="Chain P."/>
            <person name="Brettin T."/>
            <person name="Detter J.C."/>
            <person name="Schuetze A."/>
            <person name="Rohde M."/>
            <person name="Tindall B.J."/>
            <person name="Goeker M."/>
            <person name="Bristow J."/>
            <person name="Eisen J.A."/>
            <person name="Markowitz V."/>
            <person name="Hugenholtz P."/>
            <person name="Kyrpides N.C."/>
            <person name="Klenk H.-P."/>
            <person name="Chen F."/>
        </authorList>
    </citation>
    <scope>NUCLEOTIDE SEQUENCE [LARGE SCALE GENOMIC DNA]</scope>
    <source>
        <strain evidence="2">ATCC 33905 / DSM 74 / LMG 10896 / Claus 1</strain>
    </source>
</reference>
<sequence length="289" mass="32890">MDTGVYIPIISDYGFKATFGNEADTLFLRRALQALIKSDTPIREVHFDKNVFEALTIDSRSGIFDLACTDDNGSQFIVEMQLGLSPHFLQRMKFYALHKFNTVVERGEFDYANLPKIYAIAILAKNILPTVHFHAVANLRSEAGEIIDTQMTFITVELAKFNKQVADIETDLEKLVHTMKTLHTTEPTQYPAFWNEEWLKRAIDELDTRKMTPEERAYFARVTAANAEAVKAEKQKIQEAEERKEIAVKTETVKKMLSVSQLSVEDIANFSNTSVDFVLAIKRNLQTGK</sequence>